<dbReference type="Proteomes" id="UP001062846">
    <property type="component" value="Chromosome 8"/>
</dbReference>
<proteinExistence type="predicted"/>
<protein>
    <submittedName>
        <fullName evidence="1">Uncharacterized protein</fullName>
    </submittedName>
</protein>
<name>A0ACC0ML63_RHOML</name>
<keyword evidence="2" id="KW-1185">Reference proteome</keyword>
<reference evidence="1" key="1">
    <citation type="submission" date="2022-02" db="EMBL/GenBank/DDBJ databases">
        <title>Plant Genome Project.</title>
        <authorList>
            <person name="Zhang R.-G."/>
        </authorList>
    </citation>
    <scope>NUCLEOTIDE SEQUENCE</scope>
    <source>
        <strain evidence="1">AT1</strain>
    </source>
</reference>
<comment type="caution">
    <text evidence="1">The sequence shown here is derived from an EMBL/GenBank/DDBJ whole genome shotgun (WGS) entry which is preliminary data.</text>
</comment>
<sequence length="427" mass="46522">MVLIALYTIDIGQNDVVANVDSSFIPTIIEQFSCSLQRLLKSGAKFLWIHNTGPQGCGRNDRIKKSECLVGGAGVASRSCGFPAVYNFGDSNSDTGAKSAALGGVPPPNGVTFFDKPSGRLCDGRLVIDFIAENLGLPYLSAYLDSIGTSFRHGANFAVSGSSIRPGGYSPIHLDLQINQFSQLKSRTTDLYNQVSSNGKKITPCKSSIPRPEDFPKALYTFDIGQNDIAVGFQNSSEEQVRASIPDILDKFSKAVQNLYDEGARFFWVHNTGPLGCLPYSVINDQSKPGNLDQHGCVKPVNEVAMEFNRQLKYRVSKLKAQLVHSTFTYVDVYSAKYSLISNAKNLGFEDPMDFCCGSYYGYHVNCGTLAFVNGTVYGYPCKEPSRHISWDGIHYSEAANKMIAKLIVNGSVSDPPMSIADACQPL</sequence>
<evidence type="ECO:0000313" key="1">
    <source>
        <dbReference type="EMBL" id="KAI8541486.1"/>
    </source>
</evidence>
<evidence type="ECO:0000313" key="2">
    <source>
        <dbReference type="Proteomes" id="UP001062846"/>
    </source>
</evidence>
<organism evidence="1 2">
    <name type="scientific">Rhododendron molle</name>
    <name type="common">Chinese azalea</name>
    <name type="synonym">Azalea mollis</name>
    <dbReference type="NCBI Taxonomy" id="49168"/>
    <lineage>
        <taxon>Eukaryota</taxon>
        <taxon>Viridiplantae</taxon>
        <taxon>Streptophyta</taxon>
        <taxon>Embryophyta</taxon>
        <taxon>Tracheophyta</taxon>
        <taxon>Spermatophyta</taxon>
        <taxon>Magnoliopsida</taxon>
        <taxon>eudicotyledons</taxon>
        <taxon>Gunneridae</taxon>
        <taxon>Pentapetalae</taxon>
        <taxon>asterids</taxon>
        <taxon>Ericales</taxon>
        <taxon>Ericaceae</taxon>
        <taxon>Ericoideae</taxon>
        <taxon>Rhodoreae</taxon>
        <taxon>Rhododendron</taxon>
    </lineage>
</organism>
<gene>
    <name evidence="1" type="ORF">RHMOL_Rhmol08G0064700</name>
</gene>
<accession>A0ACC0ML63</accession>
<dbReference type="EMBL" id="CM046395">
    <property type="protein sequence ID" value="KAI8541486.1"/>
    <property type="molecule type" value="Genomic_DNA"/>
</dbReference>